<organism evidence="2">
    <name type="scientific">Streptantibioticus silvisoli</name>
    <dbReference type="NCBI Taxonomy" id="2705255"/>
    <lineage>
        <taxon>Bacteria</taxon>
        <taxon>Bacillati</taxon>
        <taxon>Actinomycetota</taxon>
        <taxon>Actinomycetes</taxon>
        <taxon>Kitasatosporales</taxon>
        <taxon>Streptomycetaceae</taxon>
        <taxon>Streptantibioticus</taxon>
    </lineage>
</organism>
<evidence type="ECO:0000313" key="3">
    <source>
        <dbReference type="Proteomes" id="UP001156398"/>
    </source>
</evidence>
<dbReference type="EMBL" id="JABXJJ020000016">
    <property type="protein sequence ID" value="MDI5970527.1"/>
    <property type="molecule type" value="Genomic_DNA"/>
</dbReference>
<evidence type="ECO:0000313" key="2">
    <source>
        <dbReference type="EMBL" id="MDI5970527.1"/>
    </source>
</evidence>
<dbReference type="RefSeq" id="WP_282698735.1">
    <property type="nucleotide sequence ID" value="NZ_JAAGKO020000004.1"/>
</dbReference>
<dbReference type="Proteomes" id="UP001156398">
    <property type="component" value="Unassembled WGS sequence"/>
</dbReference>
<dbReference type="EMBL" id="JAAGKO020000004">
    <property type="protein sequence ID" value="MDI5961932.1"/>
    <property type="molecule type" value="Genomic_DNA"/>
</dbReference>
<reference evidence="2 3" key="1">
    <citation type="submission" date="2023-05" db="EMBL/GenBank/DDBJ databases">
        <title>Streptantibioticus silvisoli sp. nov., acidotolerant actinomycetes 1 from pine litter.</title>
        <authorList>
            <person name="Swiecimska M."/>
            <person name="Golinska P."/>
            <person name="Sangal V."/>
            <person name="Wachnowicz B."/>
            <person name="Goodfellow M."/>
        </authorList>
    </citation>
    <scope>NUCLEOTIDE SEQUENCE</scope>
    <source>
        <strain evidence="2">SL13</strain>
        <strain evidence="1 3">SL54</strain>
    </source>
</reference>
<proteinExistence type="predicted"/>
<comment type="caution">
    <text evidence="2">The sequence shown here is derived from an EMBL/GenBank/DDBJ whole genome shotgun (WGS) entry which is preliminary data.</text>
</comment>
<sequence>MSHQSVDQTAIVKTLLSLVGRSTLPVRQARSDERHGTAFWFDDLVAAGPDGPVVRQYLVTADAMTRFDLGELVLRPELCDPPVNPDVLLMPGFAEQWIRLERLGLAVMPTTGLHAHAERRGWRWTTDPVDDGLAAAVGDLAALDGRPAPAYAVGHPVPPRPGDGSGPAVVAGHVYRRNDNTLGWQGAIPDGLAGAPVLAVPPGPDGTADPLCIGALLPGRGRDTVVTFDHVRLALSDLAPPPPPPPRPRWPRRA</sequence>
<dbReference type="AlphaFoldDB" id="A0AA90K976"/>
<name>A0AA90K976_9ACTN</name>
<accession>A0AA90K976</accession>
<protein>
    <submittedName>
        <fullName evidence="2">Uncharacterized protein</fullName>
    </submittedName>
</protein>
<gene>
    <name evidence="1" type="ORF">POF43_004205</name>
    <name evidence="2" type="ORF">POF50_014445</name>
</gene>
<keyword evidence="3" id="KW-1185">Reference proteome</keyword>
<evidence type="ECO:0000313" key="1">
    <source>
        <dbReference type="EMBL" id="MDI5961932.1"/>
    </source>
</evidence>